<dbReference type="PRINTS" id="PR01035">
    <property type="entry name" value="TCRTETA"/>
</dbReference>
<feature type="transmembrane region" description="Helical" evidence="5">
    <location>
        <begin position="315"/>
        <end position="336"/>
    </location>
</feature>
<feature type="transmembrane region" description="Helical" evidence="5">
    <location>
        <begin position="46"/>
        <end position="66"/>
    </location>
</feature>
<evidence type="ECO:0000256" key="3">
    <source>
        <dbReference type="ARBA" id="ARBA00022989"/>
    </source>
</evidence>
<dbReference type="InterPro" id="IPR011701">
    <property type="entry name" value="MFS"/>
</dbReference>
<reference evidence="7" key="1">
    <citation type="submission" date="2016-05" db="EMBL/GenBank/DDBJ databases">
        <authorList>
            <person name="Naeem Raeece"/>
        </authorList>
    </citation>
    <scope>NUCLEOTIDE SEQUENCE [LARGE SCALE GENOMIC DNA]</scope>
</reference>
<name>A0A1A8VVB8_PLAOA</name>
<feature type="transmembrane region" description="Helical" evidence="5">
    <location>
        <begin position="144"/>
        <end position="164"/>
    </location>
</feature>
<evidence type="ECO:0000313" key="7">
    <source>
        <dbReference type="Proteomes" id="UP000078560"/>
    </source>
</evidence>
<feature type="transmembrane region" description="Helical" evidence="5">
    <location>
        <begin position="375"/>
        <end position="399"/>
    </location>
</feature>
<accession>A0A1A8VVB8</accession>
<dbReference type="EMBL" id="FLQU01000358">
    <property type="protein sequence ID" value="SBS84445.1"/>
    <property type="molecule type" value="Genomic_DNA"/>
</dbReference>
<proteinExistence type="predicted"/>
<dbReference type="PANTHER" id="PTHR24002">
    <property type="entry name" value="SOLUTE CARRIER FAMILY 22 MEMBER 18"/>
    <property type="match status" value="1"/>
</dbReference>
<feature type="transmembrane region" description="Helical" evidence="5">
    <location>
        <begin position="263"/>
        <end position="283"/>
    </location>
</feature>
<feature type="transmembrane region" description="Helical" evidence="5">
    <location>
        <begin position="290"/>
        <end position="309"/>
    </location>
</feature>
<keyword evidence="4 5" id="KW-0472">Membrane</keyword>
<organism evidence="6 7">
    <name type="scientific">Plasmodium ovale curtisi</name>
    <dbReference type="NCBI Taxonomy" id="864141"/>
    <lineage>
        <taxon>Eukaryota</taxon>
        <taxon>Sar</taxon>
        <taxon>Alveolata</taxon>
        <taxon>Apicomplexa</taxon>
        <taxon>Aconoidasida</taxon>
        <taxon>Haemosporida</taxon>
        <taxon>Plasmodiidae</taxon>
        <taxon>Plasmodium</taxon>
        <taxon>Plasmodium (Plasmodium)</taxon>
    </lineage>
</organism>
<dbReference type="GO" id="GO:0005635">
    <property type="term" value="C:nuclear envelope"/>
    <property type="evidence" value="ECO:0007669"/>
    <property type="project" value="TreeGrafter"/>
</dbReference>
<feature type="transmembrane region" description="Helical" evidence="5">
    <location>
        <begin position="226"/>
        <end position="251"/>
    </location>
</feature>
<feature type="transmembrane region" description="Helical" evidence="5">
    <location>
        <begin position="86"/>
        <end position="103"/>
    </location>
</feature>
<evidence type="ECO:0000256" key="5">
    <source>
        <dbReference type="SAM" id="Phobius"/>
    </source>
</evidence>
<dbReference type="PANTHER" id="PTHR24002:SF3">
    <property type="entry name" value="SOLUTE CARRIER FAMILY 22 MEMBER 18"/>
    <property type="match status" value="1"/>
</dbReference>
<dbReference type="SUPFAM" id="SSF103473">
    <property type="entry name" value="MFS general substrate transporter"/>
    <property type="match status" value="1"/>
</dbReference>
<dbReference type="InterPro" id="IPR001958">
    <property type="entry name" value="Tet-R_TetA/multi-R_MdtG-like"/>
</dbReference>
<dbReference type="AlphaFoldDB" id="A0A1A8VVB8"/>
<keyword evidence="3 5" id="KW-1133">Transmembrane helix</keyword>
<evidence type="ECO:0000313" key="6">
    <source>
        <dbReference type="EMBL" id="SBS84445.1"/>
    </source>
</evidence>
<evidence type="ECO:0000256" key="2">
    <source>
        <dbReference type="ARBA" id="ARBA00022692"/>
    </source>
</evidence>
<evidence type="ECO:0000256" key="4">
    <source>
        <dbReference type="ARBA" id="ARBA00023136"/>
    </source>
</evidence>
<gene>
    <name evidence="6" type="ORF">POVCU2_0026150</name>
</gene>
<dbReference type="GO" id="GO:0022857">
    <property type="term" value="F:transmembrane transporter activity"/>
    <property type="evidence" value="ECO:0007669"/>
    <property type="project" value="InterPro"/>
</dbReference>
<dbReference type="InterPro" id="IPR036259">
    <property type="entry name" value="MFS_trans_sf"/>
</dbReference>
<feature type="transmembrane region" description="Helical" evidence="5">
    <location>
        <begin position="348"/>
        <end position="369"/>
    </location>
</feature>
<feature type="transmembrane region" description="Helical" evidence="5">
    <location>
        <begin position="12"/>
        <end position="34"/>
    </location>
</feature>
<protein>
    <submittedName>
        <fullName evidence="6">Metabolite/drug transporter, putative</fullName>
    </submittedName>
</protein>
<dbReference type="Pfam" id="PF07690">
    <property type="entry name" value="MFS_1"/>
    <property type="match status" value="1"/>
</dbReference>
<evidence type="ECO:0000256" key="1">
    <source>
        <dbReference type="ARBA" id="ARBA00004141"/>
    </source>
</evidence>
<dbReference type="Gene3D" id="1.20.1250.20">
    <property type="entry name" value="MFS general substrate transporter like domains"/>
    <property type="match status" value="1"/>
</dbReference>
<sequence>MSTWVYTNMCKAHLINALYGIGYTIQIAMLPYLLISSNAGIEHNGYLLTLFSLLQFAGSTFFGRLADMWGVKMAFYLSLCSSSMMYFLRFYLASTLLLPYLYTDSTSILHRSSSCAGPHGPSSLLVCLKTDSNKRTAAIGYLNLSYGMGIIAGSFLAGITVNVLGSRGNLIVALLSQLIALYISKTLEEDPKLLKNSNKQVLAIRDIFKNVQNEYIRLLKLFKKTYGICLLIVFGLLPILMTKFAFAPVVVDMFKLTPSHTSYLMTYAGILTIIAEGVFAPYLSSILGDIICCKFSIPLTLAGFLLLSLCGANESLVLIFMSIPLCGGALLYICGTSQMTKRVEESELGSVIGLNTSLFYAVTIVAPYLAFKSYIALGLALYWLLCALICLVITVYIFVLDQSTLQIFKDDADSLETVFSTIKSIFDSKVATFGSHCFVTPTLHDFFVLCSCPICTIALRLTGCNTLEETPYDSIALYFFKKKKKGVSLLRKLQINFAQ</sequence>
<dbReference type="Proteomes" id="UP000078560">
    <property type="component" value="Unassembled WGS sequence"/>
</dbReference>
<dbReference type="GO" id="GO:0016020">
    <property type="term" value="C:membrane"/>
    <property type="evidence" value="ECO:0007669"/>
    <property type="project" value="UniProtKB-SubCell"/>
</dbReference>
<comment type="subcellular location">
    <subcellularLocation>
        <location evidence="1">Membrane</location>
        <topology evidence="1">Multi-pass membrane protein</topology>
    </subcellularLocation>
</comment>
<keyword evidence="2 5" id="KW-0812">Transmembrane</keyword>